<feature type="region of interest" description="Disordered" evidence="1">
    <location>
        <begin position="1"/>
        <end position="44"/>
    </location>
</feature>
<sequence length="171" mass="18843">MTLPGRNPKKQLFTSSPSVPIHKFRNPPTSLREGVSRGPSARLHSGPTPIITNDFFFHQYKTKEEKKTPPLLNPLRIAPCSSLIPPIYDLAGAIPKKQLFTPSPGVPIHKFRNPLPLSERRGLAGTLSQTPFWPVCKLGQRPTREGPGPDRRERVEGSPGIHCLRAPGPKG</sequence>
<comment type="caution">
    <text evidence="2">The sequence shown here is derived from an EMBL/GenBank/DDBJ whole genome shotgun (WGS) entry which is preliminary data.</text>
</comment>
<name>A0AAV4WQK3_9ARAC</name>
<proteinExistence type="predicted"/>
<accession>A0AAV4WQK3</accession>
<gene>
    <name evidence="2" type="ORF">CDAR_310231</name>
</gene>
<keyword evidence="3" id="KW-1185">Reference proteome</keyword>
<evidence type="ECO:0000256" key="1">
    <source>
        <dbReference type="SAM" id="MobiDB-lite"/>
    </source>
</evidence>
<dbReference type="EMBL" id="BPLQ01015016">
    <property type="protein sequence ID" value="GIY85206.1"/>
    <property type="molecule type" value="Genomic_DNA"/>
</dbReference>
<evidence type="ECO:0000313" key="2">
    <source>
        <dbReference type="EMBL" id="GIY85206.1"/>
    </source>
</evidence>
<dbReference type="AlphaFoldDB" id="A0AAV4WQK3"/>
<feature type="compositionally biased region" description="Basic and acidic residues" evidence="1">
    <location>
        <begin position="142"/>
        <end position="156"/>
    </location>
</feature>
<dbReference type="Proteomes" id="UP001054837">
    <property type="component" value="Unassembled WGS sequence"/>
</dbReference>
<protein>
    <submittedName>
        <fullName evidence="2">Uncharacterized protein</fullName>
    </submittedName>
</protein>
<organism evidence="2 3">
    <name type="scientific">Caerostris darwini</name>
    <dbReference type="NCBI Taxonomy" id="1538125"/>
    <lineage>
        <taxon>Eukaryota</taxon>
        <taxon>Metazoa</taxon>
        <taxon>Ecdysozoa</taxon>
        <taxon>Arthropoda</taxon>
        <taxon>Chelicerata</taxon>
        <taxon>Arachnida</taxon>
        <taxon>Araneae</taxon>
        <taxon>Araneomorphae</taxon>
        <taxon>Entelegynae</taxon>
        <taxon>Araneoidea</taxon>
        <taxon>Araneidae</taxon>
        <taxon>Caerostris</taxon>
    </lineage>
</organism>
<reference evidence="2 3" key="1">
    <citation type="submission" date="2021-06" db="EMBL/GenBank/DDBJ databases">
        <title>Caerostris darwini draft genome.</title>
        <authorList>
            <person name="Kono N."/>
            <person name="Arakawa K."/>
        </authorList>
    </citation>
    <scope>NUCLEOTIDE SEQUENCE [LARGE SCALE GENOMIC DNA]</scope>
</reference>
<feature type="region of interest" description="Disordered" evidence="1">
    <location>
        <begin position="137"/>
        <end position="171"/>
    </location>
</feature>
<evidence type="ECO:0000313" key="3">
    <source>
        <dbReference type="Proteomes" id="UP001054837"/>
    </source>
</evidence>